<dbReference type="OrthoDB" id="10254721at2759"/>
<dbReference type="AlphaFoldDB" id="A0A3M7PNT2"/>
<dbReference type="EMBL" id="REGN01009612">
    <property type="protein sequence ID" value="RNA00782.1"/>
    <property type="molecule type" value="Genomic_DNA"/>
</dbReference>
<evidence type="ECO:0000256" key="9">
    <source>
        <dbReference type="ARBA" id="ARBA00031547"/>
    </source>
</evidence>
<dbReference type="GO" id="GO:0046872">
    <property type="term" value="F:metal ion binding"/>
    <property type="evidence" value="ECO:0007669"/>
    <property type="project" value="UniProtKB-KW"/>
</dbReference>
<dbReference type="GO" id="GO:0005524">
    <property type="term" value="F:ATP binding"/>
    <property type="evidence" value="ECO:0007669"/>
    <property type="project" value="UniProtKB-KW"/>
</dbReference>
<gene>
    <name evidence="10" type="ORF">BpHYR1_050055</name>
</gene>
<keyword evidence="3" id="KW-0808">Transferase</keyword>
<dbReference type="InterPro" id="IPR003846">
    <property type="entry name" value="SelO"/>
</dbReference>
<evidence type="ECO:0000256" key="6">
    <source>
        <dbReference type="ARBA" id="ARBA00022741"/>
    </source>
</evidence>
<name>A0A3M7PNT2_BRAPC</name>
<evidence type="ECO:0000256" key="2">
    <source>
        <dbReference type="ARBA" id="ARBA00009747"/>
    </source>
</evidence>
<evidence type="ECO:0000313" key="11">
    <source>
        <dbReference type="Proteomes" id="UP000276133"/>
    </source>
</evidence>
<comment type="caution">
    <text evidence="10">The sequence shown here is derived from an EMBL/GenBank/DDBJ whole genome shotgun (WGS) entry which is preliminary data.</text>
</comment>
<evidence type="ECO:0000256" key="4">
    <source>
        <dbReference type="ARBA" id="ARBA00022695"/>
    </source>
</evidence>
<evidence type="ECO:0000256" key="5">
    <source>
        <dbReference type="ARBA" id="ARBA00022723"/>
    </source>
</evidence>
<organism evidence="10 11">
    <name type="scientific">Brachionus plicatilis</name>
    <name type="common">Marine rotifer</name>
    <name type="synonym">Brachionus muelleri</name>
    <dbReference type="NCBI Taxonomy" id="10195"/>
    <lineage>
        <taxon>Eukaryota</taxon>
        <taxon>Metazoa</taxon>
        <taxon>Spiralia</taxon>
        <taxon>Gnathifera</taxon>
        <taxon>Rotifera</taxon>
        <taxon>Eurotatoria</taxon>
        <taxon>Monogononta</taxon>
        <taxon>Pseudotrocha</taxon>
        <taxon>Ploima</taxon>
        <taxon>Brachionidae</taxon>
        <taxon>Brachionus</taxon>
    </lineage>
</organism>
<keyword evidence="8" id="KW-0460">Magnesium</keyword>
<reference evidence="10 11" key="1">
    <citation type="journal article" date="2018" name="Sci. Rep.">
        <title>Genomic signatures of local adaptation to the degree of environmental predictability in rotifers.</title>
        <authorList>
            <person name="Franch-Gras L."/>
            <person name="Hahn C."/>
            <person name="Garcia-Roger E.M."/>
            <person name="Carmona M.J."/>
            <person name="Serra M."/>
            <person name="Gomez A."/>
        </authorList>
    </citation>
    <scope>NUCLEOTIDE SEQUENCE [LARGE SCALE GENOMIC DNA]</scope>
    <source>
        <strain evidence="10">HYR1</strain>
    </source>
</reference>
<dbReference type="PANTHER" id="PTHR12153:SF15">
    <property type="entry name" value="PROTEIN ADENYLYLTRANSFERASE SELO, MITOCHONDRIAL"/>
    <property type="match status" value="1"/>
</dbReference>
<dbReference type="STRING" id="10195.A0A3M7PNT2"/>
<dbReference type="Pfam" id="PF02696">
    <property type="entry name" value="SelO"/>
    <property type="match status" value="1"/>
</dbReference>
<sequence>MKLVKNIKHIVSPLKNSMSTKTFETLNFDNLVLRTLPIDPITENYVRQVKDACFSKIKPTPLQNPRMAVYSKQAMDLLDLDEHQLERKEAPEYLSGNLLMPGSETAAHCYCGHQFGVFAGQLGDGAAIYLGEVINRKNERWEIQLKGAGLTPYSRSADGRKVLRSTLREFMCSEAMHFLGVPTTRAGSCVVSDSKVVRDIFYDGNPRMERCAAVLRIAPTFIRFGSFEIFRPVDPDYGNKGPSFGRNDILIKMLDYVSDTFYSHIKLDNPHEKYEQVFKEIVLRTARLVAEWQSIGWVHGVLNTDNMSIMGLTIDYGPFGFLDRYDPDHIFNGSDTAGRYTYRNQVDICEWNCIKLAEALSPVLDLNQLKDFVKKNFKSEFDRVYMDKMRKKFGLLSTKPSDSDLFKKFFDVMYETGADFTNSFRKLSLLKFSLDKTEMNMSEFLNLLIKECASIDDMRSFFKPKMPKETLDKLHAAAEENPGILEYFGLSEVFLRNQLKFIEKYEKLKDKTNEEKKKIDTELWSSWLHEYSNRIKEDFDVQSLNFDVNMSERIKMMNSNNPRFILRNHIVQEAIEKAEKNDFTEAKMLLKILENAFSEEPIENILNNFDSEAVKEKSASRFYENPPLPTKCVRLTCSS</sequence>
<evidence type="ECO:0000256" key="1">
    <source>
        <dbReference type="ARBA" id="ARBA00001946"/>
    </source>
</evidence>
<dbReference type="GO" id="GO:0016779">
    <property type="term" value="F:nucleotidyltransferase activity"/>
    <property type="evidence" value="ECO:0007669"/>
    <property type="project" value="UniProtKB-KW"/>
</dbReference>
<evidence type="ECO:0000256" key="7">
    <source>
        <dbReference type="ARBA" id="ARBA00022840"/>
    </source>
</evidence>
<accession>A0A3M7PNT2</accession>
<dbReference type="NCBIfam" id="NF000658">
    <property type="entry name" value="PRK00029.1"/>
    <property type="match status" value="1"/>
</dbReference>
<evidence type="ECO:0000313" key="10">
    <source>
        <dbReference type="EMBL" id="RNA00782.1"/>
    </source>
</evidence>
<keyword evidence="4" id="KW-0548">Nucleotidyltransferase</keyword>
<protein>
    <recommendedName>
        <fullName evidence="9">Selenoprotein O</fullName>
    </recommendedName>
</protein>
<proteinExistence type="inferred from homology"/>
<evidence type="ECO:0000256" key="3">
    <source>
        <dbReference type="ARBA" id="ARBA00022679"/>
    </source>
</evidence>
<dbReference type="Proteomes" id="UP000276133">
    <property type="component" value="Unassembled WGS sequence"/>
</dbReference>
<comment type="similarity">
    <text evidence="2">Belongs to the SELO family.</text>
</comment>
<dbReference type="PANTHER" id="PTHR12153">
    <property type="entry name" value="SELENOPROTEIN O"/>
    <property type="match status" value="1"/>
</dbReference>
<keyword evidence="5" id="KW-0479">Metal-binding</keyword>
<evidence type="ECO:0000256" key="8">
    <source>
        <dbReference type="ARBA" id="ARBA00022842"/>
    </source>
</evidence>
<keyword evidence="6" id="KW-0547">Nucleotide-binding</keyword>
<dbReference type="HAMAP" id="MF_00692">
    <property type="entry name" value="SelO"/>
    <property type="match status" value="1"/>
</dbReference>
<keyword evidence="7" id="KW-0067">ATP-binding</keyword>
<keyword evidence="11" id="KW-1185">Reference proteome</keyword>
<comment type="cofactor">
    <cofactor evidence="1">
        <name>Mg(2+)</name>
        <dbReference type="ChEBI" id="CHEBI:18420"/>
    </cofactor>
</comment>